<gene>
    <name evidence="2" type="ORF">HAX54_033395</name>
</gene>
<name>A0ABS8SDL5_DATST</name>
<keyword evidence="3" id="KW-1185">Reference proteome</keyword>
<accession>A0ABS8SDL5</accession>
<dbReference type="Proteomes" id="UP000823775">
    <property type="component" value="Unassembled WGS sequence"/>
</dbReference>
<dbReference type="EMBL" id="JACEIK010000427">
    <property type="protein sequence ID" value="MCD7456874.1"/>
    <property type="molecule type" value="Genomic_DNA"/>
</dbReference>
<protein>
    <submittedName>
        <fullName evidence="2">Uncharacterized protein</fullName>
    </submittedName>
</protein>
<sequence length="108" mass="11622">MVEWDLFLTIRPLTEGDMEAVFGESRVLVAGGREENETGRKEDGSSAWYFTGSPSELMVRLLLVVASGAAIERGEKKAAGSFQRGKKEAEVASPVASGFAGGGRRREE</sequence>
<comment type="caution">
    <text evidence="2">The sequence shown here is derived from an EMBL/GenBank/DDBJ whole genome shotgun (WGS) entry which is preliminary data.</text>
</comment>
<proteinExistence type="predicted"/>
<evidence type="ECO:0000313" key="3">
    <source>
        <dbReference type="Proteomes" id="UP000823775"/>
    </source>
</evidence>
<reference evidence="2 3" key="1">
    <citation type="journal article" date="2021" name="BMC Genomics">
        <title>Datura genome reveals duplications of psychoactive alkaloid biosynthetic genes and high mutation rate following tissue culture.</title>
        <authorList>
            <person name="Rajewski A."/>
            <person name="Carter-House D."/>
            <person name="Stajich J."/>
            <person name="Litt A."/>
        </authorList>
    </citation>
    <scope>NUCLEOTIDE SEQUENCE [LARGE SCALE GENOMIC DNA]</scope>
    <source>
        <strain evidence="2">AR-01</strain>
    </source>
</reference>
<feature type="region of interest" description="Disordered" evidence="1">
    <location>
        <begin position="75"/>
        <end position="108"/>
    </location>
</feature>
<evidence type="ECO:0000313" key="2">
    <source>
        <dbReference type="EMBL" id="MCD7456874.1"/>
    </source>
</evidence>
<evidence type="ECO:0000256" key="1">
    <source>
        <dbReference type="SAM" id="MobiDB-lite"/>
    </source>
</evidence>
<organism evidence="2 3">
    <name type="scientific">Datura stramonium</name>
    <name type="common">Jimsonweed</name>
    <name type="synonym">Common thornapple</name>
    <dbReference type="NCBI Taxonomy" id="4076"/>
    <lineage>
        <taxon>Eukaryota</taxon>
        <taxon>Viridiplantae</taxon>
        <taxon>Streptophyta</taxon>
        <taxon>Embryophyta</taxon>
        <taxon>Tracheophyta</taxon>
        <taxon>Spermatophyta</taxon>
        <taxon>Magnoliopsida</taxon>
        <taxon>eudicotyledons</taxon>
        <taxon>Gunneridae</taxon>
        <taxon>Pentapetalae</taxon>
        <taxon>asterids</taxon>
        <taxon>lamiids</taxon>
        <taxon>Solanales</taxon>
        <taxon>Solanaceae</taxon>
        <taxon>Solanoideae</taxon>
        <taxon>Datureae</taxon>
        <taxon>Datura</taxon>
    </lineage>
</organism>